<evidence type="ECO:0000313" key="1">
    <source>
        <dbReference type="EMBL" id="EQD71936.1"/>
    </source>
</evidence>
<protein>
    <submittedName>
        <fullName evidence="1">Uncharacterized protein</fullName>
    </submittedName>
</protein>
<reference evidence="1" key="2">
    <citation type="journal article" date="2014" name="ISME J.">
        <title>Microbial stratification in low pH oxic and suboxic macroscopic growths along an acid mine drainage.</title>
        <authorList>
            <person name="Mendez-Garcia C."/>
            <person name="Mesa V."/>
            <person name="Sprenger R.R."/>
            <person name="Richter M."/>
            <person name="Diez M.S."/>
            <person name="Solano J."/>
            <person name="Bargiela R."/>
            <person name="Golyshina O.V."/>
            <person name="Manteca A."/>
            <person name="Ramos J.L."/>
            <person name="Gallego J.R."/>
            <person name="Llorente I."/>
            <person name="Martins Dos Santos V.A."/>
            <person name="Jensen O.N."/>
            <person name="Pelaez A.I."/>
            <person name="Sanchez J."/>
            <person name="Ferrer M."/>
        </authorList>
    </citation>
    <scope>NUCLEOTIDE SEQUENCE</scope>
</reference>
<feature type="non-terminal residue" evidence="1">
    <location>
        <position position="64"/>
    </location>
</feature>
<dbReference type="AlphaFoldDB" id="T1BG05"/>
<name>T1BG05_9ZZZZ</name>
<comment type="caution">
    <text evidence="1">The sequence shown here is derived from an EMBL/GenBank/DDBJ whole genome shotgun (WGS) entry which is preliminary data.</text>
</comment>
<accession>T1BG05</accession>
<organism evidence="1">
    <name type="scientific">mine drainage metagenome</name>
    <dbReference type="NCBI Taxonomy" id="410659"/>
    <lineage>
        <taxon>unclassified sequences</taxon>
        <taxon>metagenomes</taxon>
        <taxon>ecological metagenomes</taxon>
    </lineage>
</organism>
<sequence length="64" mass="7422">MWTECRDMHLNARQEHAPWPGRDAYHQATRGGRFALHSQSVQQVFRAFDAAVDATRENRKAGRK</sequence>
<dbReference type="EMBL" id="AUZY01002624">
    <property type="protein sequence ID" value="EQD71936.1"/>
    <property type="molecule type" value="Genomic_DNA"/>
</dbReference>
<gene>
    <name evidence="1" type="ORF">B1B_04172</name>
</gene>
<proteinExistence type="predicted"/>
<reference evidence="1" key="1">
    <citation type="submission" date="2013-08" db="EMBL/GenBank/DDBJ databases">
        <authorList>
            <person name="Mendez C."/>
            <person name="Richter M."/>
            <person name="Ferrer M."/>
            <person name="Sanchez J."/>
        </authorList>
    </citation>
    <scope>NUCLEOTIDE SEQUENCE</scope>
</reference>